<feature type="compositionally biased region" description="Basic and acidic residues" evidence="10">
    <location>
        <begin position="259"/>
        <end position="283"/>
    </location>
</feature>
<evidence type="ECO:0000256" key="4">
    <source>
        <dbReference type="ARBA" id="ARBA00022448"/>
    </source>
</evidence>
<evidence type="ECO:0000256" key="5">
    <source>
        <dbReference type="ARBA" id="ARBA00022475"/>
    </source>
</evidence>
<comment type="catalytic activity">
    <reaction evidence="1 9">
        <text>riboflavin(in) = riboflavin(out)</text>
        <dbReference type="Rhea" id="RHEA:35015"/>
        <dbReference type="ChEBI" id="CHEBI:57986"/>
    </reaction>
</comment>
<feature type="transmembrane region" description="Helical" evidence="9">
    <location>
        <begin position="184"/>
        <end position="203"/>
    </location>
</feature>
<keyword evidence="5 9" id="KW-1003">Cell membrane</keyword>
<feature type="transmembrane region" description="Helical" evidence="9">
    <location>
        <begin position="50"/>
        <end position="69"/>
    </location>
</feature>
<protein>
    <recommendedName>
        <fullName evidence="9">Riboflavin transporter</fullName>
    </recommendedName>
</protein>
<evidence type="ECO:0000256" key="1">
    <source>
        <dbReference type="ARBA" id="ARBA00000215"/>
    </source>
</evidence>
<feature type="transmembrane region" description="Helical" evidence="9">
    <location>
        <begin position="150"/>
        <end position="172"/>
    </location>
</feature>
<feature type="transmembrane region" description="Helical" evidence="9">
    <location>
        <begin position="81"/>
        <end position="101"/>
    </location>
</feature>
<proteinExistence type="inferred from homology"/>
<feature type="transmembrane region" description="Helical" evidence="9">
    <location>
        <begin position="511"/>
        <end position="536"/>
    </location>
</feature>
<evidence type="ECO:0000256" key="2">
    <source>
        <dbReference type="ARBA" id="ARBA00004651"/>
    </source>
</evidence>
<name>A0A6V7HPH6_9HYME</name>
<dbReference type="EMBL" id="CADCXW020000001">
    <property type="protein sequence ID" value="CAD1528392.1"/>
    <property type="molecule type" value="Genomic_DNA"/>
</dbReference>
<feature type="compositionally biased region" description="Polar residues" evidence="10">
    <location>
        <begin position="249"/>
        <end position="258"/>
    </location>
</feature>
<evidence type="ECO:0000256" key="3">
    <source>
        <dbReference type="ARBA" id="ARBA00006366"/>
    </source>
</evidence>
<keyword evidence="4 9" id="KW-0813">Transport</keyword>
<dbReference type="AlphaFoldDB" id="A0A6V7HPH6"/>
<dbReference type="GO" id="GO:0005886">
    <property type="term" value="C:plasma membrane"/>
    <property type="evidence" value="ECO:0007669"/>
    <property type="project" value="UniProtKB-SubCell"/>
</dbReference>
<feature type="transmembrane region" description="Helical" evidence="9">
    <location>
        <begin position="440"/>
        <end position="463"/>
    </location>
</feature>
<dbReference type="PANTHER" id="PTHR12929">
    <property type="entry name" value="SOLUTE CARRIER FAMILY 52"/>
    <property type="match status" value="1"/>
</dbReference>
<comment type="similarity">
    <text evidence="3 9">Belongs to the riboflavin transporter family.</text>
</comment>
<dbReference type="InterPro" id="IPR009357">
    <property type="entry name" value="Riboflavin_transptr"/>
</dbReference>
<evidence type="ECO:0000256" key="9">
    <source>
        <dbReference type="RuleBase" id="RU368035"/>
    </source>
</evidence>
<feature type="transmembrane region" description="Helical" evidence="9">
    <location>
        <begin position="9"/>
        <end position="30"/>
    </location>
</feature>
<keyword evidence="8 9" id="KW-0472">Membrane</keyword>
<comment type="subcellular location">
    <subcellularLocation>
        <location evidence="2 9">Cell membrane</location>
        <topology evidence="2 9">Multi-pass membrane protein</topology>
    </subcellularLocation>
</comment>
<evidence type="ECO:0000256" key="10">
    <source>
        <dbReference type="SAM" id="MobiDB-lite"/>
    </source>
</evidence>
<feature type="transmembrane region" description="Helical" evidence="9">
    <location>
        <begin position="412"/>
        <end position="433"/>
    </location>
</feature>
<keyword evidence="6 9" id="KW-0812">Transmembrane</keyword>
<dbReference type="GO" id="GO:0032217">
    <property type="term" value="F:riboflavin transmembrane transporter activity"/>
    <property type="evidence" value="ECO:0007669"/>
    <property type="project" value="UniProtKB-UniRule"/>
</dbReference>
<dbReference type="Pfam" id="PF06237">
    <property type="entry name" value="SLC52_ribofla_tr"/>
    <property type="match status" value="2"/>
</dbReference>
<feature type="transmembrane region" description="Helical" evidence="9">
    <location>
        <begin position="379"/>
        <end position="400"/>
    </location>
</feature>
<comment type="function">
    <text evidence="9">Plasma membrane transporter mediating the uptake by cells of the water soluble vitamin B2/riboflavin that plays a key role in biochemical oxidation-reduction reactions of the carbohydrate, lipid, and amino acid metabolism.</text>
</comment>
<organism evidence="11">
    <name type="scientific">Bracon brevicornis</name>
    <dbReference type="NCBI Taxonomy" id="1563983"/>
    <lineage>
        <taxon>Eukaryota</taxon>
        <taxon>Metazoa</taxon>
        <taxon>Ecdysozoa</taxon>
        <taxon>Arthropoda</taxon>
        <taxon>Hexapoda</taxon>
        <taxon>Insecta</taxon>
        <taxon>Pterygota</taxon>
        <taxon>Neoptera</taxon>
        <taxon>Endopterygota</taxon>
        <taxon>Hymenoptera</taxon>
        <taxon>Apocrita</taxon>
        <taxon>Ichneumonoidea</taxon>
        <taxon>Braconidae</taxon>
        <taxon>Braconinae</taxon>
        <taxon>Bracon</taxon>
    </lineage>
</organism>
<reference evidence="11" key="1">
    <citation type="submission" date="2020-07" db="EMBL/GenBank/DDBJ databases">
        <authorList>
            <person name="Ferguson B K."/>
        </authorList>
    </citation>
    <scope>NUCLEOTIDE SEQUENCE</scope>
    <source>
        <strain evidence="11">L06</strain>
    </source>
</reference>
<feature type="transmembrane region" description="Helical" evidence="9">
    <location>
        <begin position="113"/>
        <end position="138"/>
    </location>
</feature>
<dbReference type="PANTHER" id="PTHR12929:SF10">
    <property type="entry name" value="RIBOFLAVIN TRANSPORTER"/>
    <property type="match status" value="1"/>
</dbReference>
<evidence type="ECO:0000256" key="7">
    <source>
        <dbReference type="ARBA" id="ARBA00022989"/>
    </source>
</evidence>
<evidence type="ECO:0000256" key="6">
    <source>
        <dbReference type="ARBA" id="ARBA00022692"/>
    </source>
</evidence>
<evidence type="ECO:0000256" key="8">
    <source>
        <dbReference type="ARBA" id="ARBA00023136"/>
    </source>
</evidence>
<sequence length="549" mass="61189">MSGRSDKSFLSPFVTHILVTIFGISAWLGINGIFVQLPLLTSTAPEKWSLPVYLVIVIQSANVMPLLYIFTKKLIKINDSLIIFVVLTGGVVSMGFVSIFYDTTINFHGNEHSLSLFIATFFTAIVGCTSSVLFLPYLKSFDGKYLASYFIGEGLSGVLPSILALIQGIGGAQCKVQPIFTPTIYFLILFSILTISLGTFILLNIQKRKDYDIVVGSRDCYPILEKNRLNVRNYTENIEVHGDLRNSKMNEPNLNNTNEDQREYEEARRIEISKKENGKDSKIVDGATEIHPGDASENENLNSSRENFRRNSQKTTNLKDNRQENGKSLKIDQAKNCGDNLDECTNLQQLDTRNLKDNMSQNMIKENDEHCGRMKKYRLIYLHILISTLCFFGNGFLPAIQSYSCLPYGRVAYHLAVTLGHIANPLACLLYVLVKLKSHYLVKIIDGFSVISLSLAIVVTYFAAQSLNSPFRGLFVGNFFIVTVWVLIGGLVAYVKLAITSLVKEKFGGKGLFSIGGVMQIGSAIGALSSFVFIHFLKIFEENSSECHS</sequence>
<keyword evidence="7 9" id="KW-1133">Transmembrane helix</keyword>
<accession>A0A6V7HPH6</accession>
<feature type="transmembrane region" description="Helical" evidence="9">
    <location>
        <begin position="475"/>
        <end position="499"/>
    </location>
</feature>
<feature type="compositionally biased region" description="Basic and acidic residues" evidence="10">
    <location>
        <begin position="317"/>
        <end position="331"/>
    </location>
</feature>
<evidence type="ECO:0000313" key="11">
    <source>
        <dbReference type="EMBL" id="CAD1528392.1"/>
    </source>
</evidence>
<gene>
    <name evidence="11" type="ORF">BBRV_LOCUS1791</name>
</gene>
<feature type="region of interest" description="Disordered" evidence="10">
    <location>
        <begin position="243"/>
        <end position="331"/>
    </location>
</feature>